<gene>
    <name evidence="2" type="ORF">ABIE21_002352</name>
</gene>
<name>A0ABV2QP57_9MICO</name>
<sequence>MTGTAARPRTLGATGPEVSRLCLGTSNFSRTRFGLGPVEPLETVLDLAETAGAPITLIDTSNEYGDGFSEAFVGDALRRRAGSPVVVQSKLDRDTETGSFSSRRMWRSLLESTARLGLDRLPMLYLHDPEHIGWEEAFAADGPVRALVEMKERGLVDAIGISGGPAPMLLRYVETGLFDAVITHNRFTLVDRSADELLSEASARSISVVNAAVYGGGALAKWPAPVERYAYRPADPAMADAIERMGMACERAGVGLAAAALQASTRDPRVTSTVVGASTAAQVREAIAADTVEIPAALWSELDALAPSPRLWQDPPGSVWG</sequence>
<reference evidence="2 3" key="1">
    <citation type="submission" date="2024-06" db="EMBL/GenBank/DDBJ databases">
        <title>Sorghum-associated microbial communities from plants grown in Nebraska, USA.</title>
        <authorList>
            <person name="Schachtman D."/>
        </authorList>
    </citation>
    <scope>NUCLEOTIDE SEQUENCE [LARGE SCALE GENOMIC DNA]</scope>
    <source>
        <strain evidence="2 3">2857</strain>
    </source>
</reference>
<comment type="caution">
    <text evidence="2">The sequence shown here is derived from an EMBL/GenBank/DDBJ whole genome shotgun (WGS) entry which is preliminary data.</text>
</comment>
<dbReference type="Gene3D" id="3.20.20.100">
    <property type="entry name" value="NADP-dependent oxidoreductase domain"/>
    <property type="match status" value="1"/>
</dbReference>
<dbReference type="EC" id="1.1.1.122" evidence="2"/>
<dbReference type="RefSeq" id="WP_354024997.1">
    <property type="nucleotide sequence ID" value="NZ_JBEPSJ010000002.1"/>
</dbReference>
<protein>
    <submittedName>
        <fullName evidence="2">D-threo-aldose 1-dehydrogenase</fullName>
        <ecNumber evidence="2">1.1.1.122</ecNumber>
    </submittedName>
</protein>
<feature type="domain" description="NADP-dependent oxidoreductase" evidence="1">
    <location>
        <begin position="20"/>
        <end position="305"/>
    </location>
</feature>
<dbReference type="GO" id="GO:0047834">
    <property type="term" value="F:D-threo-aldose 1-dehydrogenase activity"/>
    <property type="evidence" value="ECO:0007669"/>
    <property type="project" value="UniProtKB-EC"/>
</dbReference>
<dbReference type="InterPro" id="IPR023210">
    <property type="entry name" value="NADP_OxRdtase_dom"/>
</dbReference>
<proteinExistence type="predicted"/>
<dbReference type="CDD" id="cd19090">
    <property type="entry name" value="AKR_AKR15A-like"/>
    <property type="match status" value="1"/>
</dbReference>
<dbReference type="PANTHER" id="PTHR42686">
    <property type="entry name" value="GH17980P-RELATED"/>
    <property type="match status" value="1"/>
</dbReference>
<organism evidence="2 3">
    <name type="scientific">Conyzicola nivalis</name>
    <dbReference type="NCBI Taxonomy" id="1477021"/>
    <lineage>
        <taxon>Bacteria</taxon>
        <taxon>Bacillati</taxon>
        <taxon>Actinomycetota</taxon>
        <taxon>Actinomycetes</taxon>
        <taxon>Micrococcales</taxon>
        <taxon>Microbacteriaceae</taxon>
        <taxon>Conyzicola</taxon>
    </lineage>
</organism>
<dbReference type="InterPro" id="IPR036812">
    <property type="entry name" value="NAD(P)_OxRdtase_dom_sf"/>
</dbReference>
<dbReference type="Proteomes" id="UP001549257">
    <property type="component" value="Unassembled WGS sequence"/>
</dbReference>
<keyword evidence="3" id="KW-1185">Reference proteome</keyword>
<evidence type="ECO:0000313" key="2">
    <source>
        <dbReference type="EMBL" id="MET4582842.1"/>
    </source>
</evidence>
<dbReference type="SUPFAM" id="SSF51430">
    <property type="entry name" value="NAD(P)-linked oxidoreductase"/>
    <property type="match status" value="1"/>
</dbReference>
<keyword evidence="2" id="KW-0560">Oxidoreductase</keyword>
<evidence type="ECO:0000259" key="1">
    <source>
        <dbReference type="Pfam" id="PF00248"/>
    </source>
</evidence>
<accession>A0ABV2QP57</accession>
<dbReference type="Pfam" id="PF00248">
    <property type="entry name" value="Aldo_ket_red"/>
    <property type="match status" value="1"/>
</dbReference>
<dbReference type="PANTHER" id="PTHR42686:SF1">
    <property type="entry name" value="GH17980P-RELATED"/>
    <property type="match status" value="1"/>
</dbReference>
<dbReference type="EMBL" id="JBEPSJ010000002">
    <property type="protein sequence ID" value="MET4582842.1"/>
    <property type="molecule type" value="Genomic_DNA"/>
</dbReference>
<dbReference type="InterPro" id="IPR020471">
    <property type="entry name" value="AKR"/>
</dbReference>
<evidence type="ECO:0000313" key="3">
    <source>
        <dbReference type="Proteomes" id="UP001549257"/>
    </source>
</evidence>